<dbReference type="SMART" id="SM00894">
    <property type="entry name" value="Excalibur"/>
    <property type="match status" value="1"/>
</dbReference>
<accession>A0A3R9GWB6</accession>
<dbReference type="Proteomes" id="UP000282617">
    <property type="component" value="Unassembled WGS sequence"/>
</dbReference>
<comment type="caution">
    <text evidence="3">The sequence shown here is derived from an EMBL/GenBank/DDBJ whole genome shotgun (WGS) entry which is preliminary data.</text>
</comment>
<evidence type="ECO:0000256" key="1">
    <source>
        <dbReference type="SAM" id="MobiDB-lite"/>
    </source>
</evidence>
<protein>
    <submittedName>
        <fullName evidence="3">Excalibur calcium-binding domain protein</fullName>
    </submittedName>
</protein>
<evidence type="ECO:0000313" key="4">
    <source>
        <dbReference type="Proteomes" id="UP000282617"/>
    </source>
</evidence>
<dbReference type="Pfam" id="PF05901">
    <property type="entry name" value="Excalibur"/>
    <property type="match status" value="1"/>
</dbReference>
<dbReference type="RefSeq" id="WP_125390644.1">
    <property type="nucleotide sequence ID" value="NZ_CAUOMF010000018.1"/>
</dbReference>
<evidence type="ECO:0000313" key="3">
    <source>
        <dbReference type="EMBL" id="RSI42321.1"/>
    </source>
</evidence>
<organism evidence="3 4">
    <name type="scientific">Streptococcus cristatus</name>
    <dbReference type="NCBI Taxonomy" id="45634"/>
    <lineage>
        <taxon>Bacteria</taxon>
        <taxon>Bacillati</taxon>
        <taxon>Bacillota</taxon>
        <taxon>Bacilli</taxon>
        <taxon>Lactobacillales</taxon>
        <taxon>Streptococcaceae</taxon>
        <taxon>Streptococcus</taxon>
    </lineage>
</organism>
<gene>
    <name evidence="3" type="ORF">D8872_08270</name>
</gene>
<dbReference type="Pfam" id="PF18885">
    <property type="entry name" value="DUF5648"/>
    <property type="match status" value="1"/>
</dbReference>
<dbReference type="InterPro" id="IPR043708">
    <property type="entry name" value="DUF5648"/>
</dbReference>
<dbReference type="AlphaFoldDB" id="A0A3R9GWB6"/>
<feature type="domain" description="Excalibur calcium-binding" evidence="2">
    <location>
        <begin position="185"/>
        <end position="221"/>
    </location>
</feature>
<feature type="compositionally biased region" description="Basic and acidic residues" evidence="1">
    <location>
        <begin position="210"/>
        <end position="222"/>
    </location>
</feature>
<reference evidence="3 4" key="1">
    <citation type="submission" date="2018-11" db="EMBL/GenBank/DDBJ databases">
        <title>Species Designations Belie Phenotypic and Genotypic Heterogeneity in Oral Streptococci.</title>
        <authorList>
            <person name="Velsko I."/>
        </authorList>
    </citation>
    <scope>NUCLEOTIDE SEQUENCE [LARGE SCALE GENOMIC DNA]</scope>
    <source>
        <strain evidence="3 4">BCC51</strain>
    </source>
</reference>
<sequence length="222" mass="24873">MKKVYIFIAVLLSMVFINVLSVSANDGGVEMYRMYNPNSGEHFYTASWNEKEMLVGVGWHYEGIGWIAPMEGQDVYRMYNPNAGDHHYTLNANERDFLIRAGWRYEGVSWKSSGQHPLYRLYNPNAKAGSHHYTLSEGEKDYLVQVGWRYEGISWNAIGLGKPASHSSNNSSVENHSGTISESGIYPNCEAARRAGVTPIYRGQPGYSSKLDKDGDGVACEK</sequence>
<evidence type="ECO:0000259" key="2">
    <source>
        <dbReference type="SMART" id="SM00894"/>
    </source>
</evidence>
<dbReference type="InterPro" id="IPR008613">
    <property type="entry name" value="Excalibur_Ca-bd_domain"/>
</dbReference>
<name>A0A3R9GWB6_STRCR</name>
<proteinExistence type="predicted"/>
<feature type="region of interest" description="Disordered" evidence="1">
    <location>
        <begin position="203"/>
        <end position="222"/>
    </location>
</feature>
<dbReference type="EMBL" id="RJNA01000013">
    <property type="protein sequence ID" value="RSI42321.1"/>
    <property type="molecule type" value="Genomic_DNA"/>
</dbReference>